<protein>
    <submittedName>
        <fullName evidence="1">Predicted protein</fullName>
    </submittedName>
</protein>
<gene>
    <name evidence="1" type="ORF">TRIREDRAFT_106107</name>
</gene>
<organism evidence="2">
    <name type="scientific">Hypocrea jecorina (strain QM6a)</name>
    <name type="common">Trichoderma reesei</name>
    <dbReference type="NCBI Taxonomy" id="431241"/>
    <lineage>
        <taxon>Eukaryota</taxon>
        <taxon>Fungi</taxon>
        <taxon>Dikarya</taxon>
        <taxon>Ascomycota</taxon>
        <taxon>Pezizomycotina</taxon>
        <taxon>Sordariomycetes</taxon>
        <taxon>Hypocreomycetidae</taxon>
        <taxon>Hypocreales</taxon>
        <taxon>Hypocreaceae</taxon>
        <taxon>Trichoderma</taxon>
    </lineage>
</organism>
<dbReference type="eggNOG" id="ENOG502RVWB">
    <property type="taxonomic scope" value="Eukaryota"/>
</dbReference>
<evidence type="ECO:0000313" key="1">
    <source>
        <dbReference type="EMBL" id="EGR49834.1"/>
    </source>
</evidence>
<proteinExistence type="predicted"/>
<dbReference type="Proteomes" id="UP000008984">
    <property type="component" value="Unassembled WGS sequence"/>
</dbReference>
<dbReference type="OrthoDB" id="4763081at2759"/>
<accession>G0RGC4</accession>
<dbReference type="HOGENOM" id="CLU_024198_0_0_1"/>
<dbReference type="EMBL" id="GL985061">
    <property type="protein sequence ID" value="EGR49834.1"/>
    <property type="molecule type" value="Genomic_DNA"/>
</dbReference>
<reference evidence="1 2" key="1">
    <citation type="journal article" date="2008" name="Nat. Biotechnol.">
        <title>Genome sequencing and analysis of the biomass-degrading fungus Trichoderma reesei (syn. Hypocrea jecorina).</title>
        <authorList>
            <person name="Martinez D."/>
            <person name="Berka R.M."/>
            <person name="Henrissat B."/>
            <person name="Saloheimo M."/>
            <person name="Arvas M."/>
            <person name="Baker S.E."/>
            <person name="Chapman J."/>
            <person name="Chertkov O."/>
            <person name="Coutinho P.M."/>
            <person name="Cullen D."/>
            <person name="Danchin E.G."/>
            <person name="Grigoriev I.V."/>
            <person name="Harris P."/>
            <person name="Jackson M."/>
            <person name="Kubicek C.P."/>
            <person name="Han C.S."/>
            <person name="Ho I."/>
            <person name="Larrondo L.F."/>
            <person name="de Leon A.L."/>
            <person name="Magnuson J.K."/>
            <person name="Merino S."/>
            <person name="Misra M."/>
            <person name="Nelson B."/>
            <person name="Putnam N."/>
            <person name="Robbertse B."/>
            <person name="Salamov A.A."/>
            <person name="Schmoll M."/>
            <person name="Terry A."/>
            <person name="Thayer N."/>
            <person name="Westerholm-Parvinen A."/>
            <person name="Schoch C.L."/>
            <person name="Yao J."/>
            <person name="Barabote R."/>
            <person name="Nelson M.A."/>
            <person name="Detter C."/>
            <person name="Bruce D."/>
            <person name="Kuske C.R."/>
            <person name="Xie G."/>
            <person name="Richardson P."/>
            <person name="Rokhsar D.S."/>
            <person name="Lucas S.M."/>
            <person name="Rubin E.M."/>
            <person name="Dunn-Coleman N."/>
            <person name="Ward M."/>
            <person name="Brettin T.S."/>
        </authorList>
    </citation>
    <scope>NUCLEOTIDE SEQUENCE [LARGE SCALE GENOMIC DNA]</scope>
    <source>
        <strain evidence="1 2">QM6a</strain>
    </source>
</reference>
<dbReference type="GeneID" id="18481181"/>
<name>G0RGC4_HYPJQ</name>
<dbReference type="RefSeq" id="XP_006964188.1">
    <property type="nucleotide sequence ID" value="XM_006964126.1"/>
</dbReference>
<evidence type="ECO:0000313" key="2">
    <source>
        <dbReference type="Proteomes" id="UP000008984"/>
    </source>
</evidence>
<dbReference type="STRING" id="431241.G0RGC4"/>
<dbReference type="VEuPathDB" id="FungiDB:TRIREDRAFT_106107"/>
<dbReference type="KEGG" id="tre:TRIREDRAFT_106107"/>
<sequence>MSGGVHLKLMPQCGICAGSLQGGDMAVAVYRTTIITITTTTTLALDSTSMTATTSHNAVWECSHPFKLSHRDLTASLILSRFTPETNFCYDHRECSACATSSEAVTLHHDCYEILTQMCRLKDDQLLLRRLLQVASWRTPWRGARPLLLPTNVDKPRLNAVAGHLGLQKLAALPVELADIIHHHSADSLLWRAISAWRLAEHLAGMRNDERQSQVMWLREMLSWERGGELVTGQPQALPPIVRVTIDSDGIACVERLSGQPPYVPGSHKRLAYIVASVDDESLRNVRAELAHGQLRLHLPADVPVPHIWNTPAPPLLSSCRLHGSASNNWSRLFAVGPESMRGITFFYSRGRLCDIHIHYPEGPSAQSTYELMSRGLQQDVSWLYLPISKGDRLTVLGGSGGPLTFIYGEPKRGGATPRVQLVGTYCRASTSSTEGLPDNFPLDKFEPSPVSDGAILEEVYFSWAPLEGVASTVVFRDQDTGYCKGILFRYLNGGSRAIGECRLQVDPVEIFDEPSLLCVQIKGHRARWNRAQTLYNVRVAFQQSSEHEHEHQRKALVLSEANHDEEWKCFPMRGDAKFWFTAESSWLSVVTEEEQGMEGLEYEGMMMEMAALM</sequence>
<keyword evidence="2" id="KW-1185">Reference proteome</keyword>
<dbReference type="AlphaFoldDB" id="G0RGC4"/>